<dbReference type="GeneID" id="20199515"/>
<feature type="compositionally biased region" description="Basic residues" evidence="2">
    <location>
        <begin position="288"/>
        <end position="299"/>
    </location>
</feature>
<keyword evidence="5" id="KW-1185">Reference proteome</keyword>
<protein>
    <submittedName>
        <fullName evidence="3 4">Uncharacterized protein</fullName>
    </submittedName>
</protein>
<dbReference type="EMBL" id="KB097143">
    <property type="protein sequence ID" value="ESN98829.1"/>
    <property type="molecule type" value="Genomic_DNA"/>
</dbReference>
<dbReference type="EnsemblMetazoa" id="HelroT162288">
    <property type="protein sequence ID" value="HelroP162288"/>
    <property type="gene ID" value="HelroG162288"/>
</dbReference>
<gene>
    <name evidence="4" type="primary">20199515</name>
    <name evidence="3" type="ORF">HELRODRAFT_162288</name>
</gene>
<proteinExistence type="predicted"/>
<dbReference type="CTD" id="20199515"/>
<dbReference type="InParanoid" id="T1ESG5"/>
<reference evidence="4" key="3">
    <citation type="submission" date="2015-06" db="UniProtKB">
        <authorList>
            <consortium name="EnsemblMetazoa"/>
        </authorList>
    </citation>
    <scope>IDENTIFICATION</scope>
</reference>
<dbReference type="AlphaFoldDB" id="T1ESG5"/>
<evidence type="ECO:0000313" key="4">
    <source>
        <dbReference type="EnsemblMetazoa" id="HelroP162288"/>
    </source>
</evidence>
<feature type="compositionally biased region" description="Acidic residues" evidence="2">
    <location>
        <begin position="434"/>
        <end position="443"/>
    </location>
</feature>
<sequence>MYANGQTFGNGEPEYYEQQYINTRTECESLQNRIVNMARLLGDCRDLISQSLKERKILLERINYLESRYKPETNEPDETDKSLKKQEYESRLHYKNENYKKKFLEQRKRLKKLKHDLEIARQLNKRLFEQYIKLYQKSESFHSITSAPVAVVVAPNSAKKNKNYCHENEDSTRYRTDDVTDMDGKTRHERGAGGDCQSESECDNKETNDEDDDDDNDPIVIPKSIRFAIWDKKRTKSLCNDKSCHFSCSKVCRENISNNSKMKLAKDNIKKTSVEKSLNGNVDENTLGKKHNRNYRHKTGERTSTNGEDSSIPSIISSGSSTRLKEIKVEYDKRCKYIDLKHEADSFKHSLKYFNRGTNGANFKAAQNRSHSKILEELQSLINGEKENSCKNKRYINSANPLYNERNKKHQTLSKLNELLKDLKNKNDTSRLDADEDDEDASNEQELPTSSTASPSNSSQESFEENKSRIKFYEIGSNNSNNIVHKRPNAHRHCKYNKNQDNFLRKVTIEKSPIEVSYRRQNKFNLT</sequence>
<dbReference type="HOGENOM" id="CLU_517085_0_0_1"/>
<feature type="coiled-coil region" evidence="1">
    <location>
        <begin position="96"/>
        <end position="130"/>
    </location>
</feature>
<evidence type="ECO:0000256" key="1">
    <source>
        <dbReference type="SAM" id="Coils"/>
    </source>
</evidence>
<evidence type="ECO:0000313" key="3">
    <source>
        <dbReference type="EMBL" id="ESN98829.1"/>
    </source>
</evidence>
<feature type="region of interest" description="Disordered" evidence="2">
    <location>
        <begin position="279"/>
        <end position="316"/>
    </location>
</feature>
<organism evidence="4 5">
    <name type="scientific">Helobdella robusta</name>
    <name type="common">Californian leech</name>
    <dbReference type="NCBI Taxonomy" id="6412"/>
    <lineage>
        <taxon>Eukaryota</taxon>
        <taxon>Metazoa</taxon>
        <taxon>Spiralia</taxon>
        <taxon>Lophotrochozoa</taxon>
        <taxon>Annelida</taxon>
        <taxon>Clitellata</taxon>
        <taxon>Hirudinea</taxon>
        <taxon>Rhynchobdellida</taxon>
        <taxon>Glossiphoniidae</taxon>
        <taxon>Helobdella</taxon>
    </lineage>
</organism>
<feature type="compositionally biased region" description="Acidic residues" evidence="2">
    <location>
        <begin position="208"/>
        <end position="217"/>
    </location>
</feature>
<dbReference type="KEGG" id="hro:HELRODRAFT_162288"/>
<reference evidence="5" key="1">
    <citation type="submission" date="2012-12" db="EMBL/GenBank/DDBJ databases">
        <authorList>
            <person name="Hellsten U."/>
            <person name="Grimwood J."/>
            <person name="Chapman J.A."/>
            <person name="Shapiro H."/>
            <person name="Aerts A."/>
            <person name="Otillar R.P."/>
            <person name="Terry A.Y."/>
            <person name="Boore J.L."/>
            <person name="Simakov O."/>
            <person name="Marletaz F."/>
            <person name="Cho S.-J."/>
            <person name="Edsinger-Gonzales E."/>
            <person name="Havlak P."/>
            <person name="Kuo D.-H."/>
            <person name="Larsson T."/>
            <person name="Lv J."/>
            <person name="Arendt D."/>
            <person name="Savage R."/>
            <person name="Osoegawa K."/>
            <person name="de Jong P."/>
            <person name="Lindberg D.R."/>
            <person name="Seaver E.C."/>
            <person name="Weisblat D.A."/>
            <person name="Putnam N.H."/>
            <person name="Grigoriev I.V."/>
            <person name="Rokhsar D.S."/>
        </authorList>
    </citation>
    <scope>NUCLEOTIDE SEQUENCE</scope>
</reference>
<accession>T1ESG5</accession>
<evidence type="ECO:0000256" key="2">
    <source>
        <dbReference type="SAM" id="MobiDB-lite"/>
    </source>
</evidence>
<dbReference type="Proteomes" id="UP000015101">
    <property type="component" value="Unassembled WGS sequence"/>
</dbReference>
<dbReference type="RefSeq" id="XP_009022783.1">
    <property type="nucleotide sequence ID" value="XM_009024535.1"/>
</dbReference>
<feature type="region of interest" description="Disordered" evidence="2">
    <location>
        <begin position="427"/>
        <end position="466"/>
    </location>
</feature>
<reference evidence="3 5" key="2">
    <citation type="journal article" date="2013" name="Nature">
        <title>Insights into bilaterian evolution from three spiralian genomes.</title>
        <authorList>
            <person name="Simakov O."/>
            <person name="Marletaz F."/>
            <person name="Cho S.J."/>
            <person name="Edsinger-Gonzales E."/>
            <person name="Havlak P."/>
            <person name="Hellsten U."/>
            <person name="Kuo D.H."/>
            <person name="Larsson T."/>
            <person name="Lv J."/>
            <person name="Arendt D."/>
            <person name="Savage R."/>
            <person name="Osoegawa K."/>
            <person name="de Jong P."/>
            <person name="Grimwood J."/>
            <person name="Chapman J.A."/>
            <person name="Shapiro H."/>
            <person name="Aerts A."/>
            <person name="Otillar R.P."/>
            <person name="Terry A.Y."/>
            <person name="Boore J.L."/>
            <person name="Grigoriev I.V."/>
            <person name="Lindberg D.R."/>
            <person name="Seaver E.C."/>
            <person name="Weisblat D.A."/>
            <person name="Putnam N.H."/>
            <person name="Rokhsar D.S."/>
        </authorList>
    </citation>
    <scope>NUCLEOTIDE SEQUENCE</scope>
</reference>
<keyword evidence="1" id="KW-0175">Coiled coil</keyword>
<feature type="compositionally biased region" description="Low complexity" evidence="2">
    <location>
        <begin position="450"/>
        <end position="461"/>
    </location>
</feature>
<name>T1ESG5_HELRO</name>
<feature type="compositionally biased region" description="Basic and acidic residues" evidence="2">
    <location>
        <begin position="164"/>
        <end position="192"/>
    </location>
</feature>
<evidence type="ECO:0000313" key="5">
    <source>
        <dbReference type="Proteomes" id="UP000015101"/>
    </source>
</evidence>
<dbReference type="EMBL" id="AMQM01001063">
    <property type="status" value="NOT_ANNOTATED_CDS"/>
    <property type="molecule type" value="Genomic_DNA"/>
</dbReference>
<feature type="region of interest" description="Disordered" evidence="2">
    <location>
        <begin position="161"/>
        <end position="219"/>
    </location>
</feature>